<evidence type="ECO:0000256" key="4">
    <source>
        <dbReference type="SAM" id="SignalP"/>
    </source>
</evidence>
<dbReference type="GO" id="GO:0015768">
    <property type="term" value="P:maltose transport"/>
    <property type="evidence" value="ECO:0007669"/>
    <property type="project" value="TreeGrafter"/>
</dbReference>
<comment type="similarity">
    <text evidence="1">Belongs to the bacterial solute-binding protein 1 family.</text>
</comment>
<proteinExistence type="inferred from homology"/>
<dbReference type="GO" id="GO:0042956">
    <property type="term" value="P:maltodextrin transmembrane transport"/>
    <property type="evidence" value="ECO:0007669"/>
    <property type="project" value="TreeGrafter"/>
</dbReference>
<evidence type="ECO:0000256" key="2">
    <source>
        <dbReference type="ARBA" id="ARBA00022448"/>
    </source>
</evidence>
<gene>
    <name evidence="5" type="ORF">E3J48_01800</name>
</gene>
<accession>A0A523WA82</accession>
<dbReference type="EMBL" id="SOIZ01000077">
    <property type="protein sequence ID" value="TET63924.1"/>
    <property type="molecule type" value="Genomic_DNA"/>
</dbReference>
<dbReference type="PANTHER" id="PTHR30061:SF50">
    <property type="entry name" value="MALTOSE_MALTODEXTRIN-BINDING PERIPLASMIC PROTEIN"/>
    <property type="match status" value="1"/>
</dbReference>
<dbReference type="Gene3D" id="3.40.190.10">
    <property type="entry name" value="Periplasmic binding protein-like II"/>
    <property type="match status" value="1"/>
</dbReference>
<protein>
    <submittedName>
        <fullName evidence="5">Sugar ABC transporter substrate-binding protein</fullName>
    </submittedName>
</protein>
<keyword evidence="2" id="KW-0813">Transport</keyword>
<name>A0A523WA82_UNCAE</name>
<evidence type="ECO:0000256" key="3">
    <source>
        <dbReference type="ARBA" id="ARBA00022729"/>
    </source>
</evidence>
<dbReference type="InterPro" id="IPR006059">
    <property type="entry name" value="SBP"/>
</dbReference>
<comment type="caution">
    <text evidence="5">The sequence shown here is derived from an EMBL/GenBank/DDBJ whole genome shotgun (WGS) entry which is preliminary data.</text>
</comment>
<feature type="chain" id="PRO_5021833037" evidence="4">
    <location>
        <begin position="31"/>
        <end position="434"/>
    </location>
</feature>
<dbReference type="CDD" id="cd13585">
    <property type="entry name" value="PBP2_TMBP_like"/>
    <property type="match status" value="1"/>
</dbReference>
<reference evidence="5 6" key="1">
    <citation type="submission" date="2019-03" db="EMBL/GenBank/DDBJ databases">
        <title>Metabolic potential of uncultured bacteria and archaea associated with petroleum seepage in deep-sea sediments.</title>
        <authorList>
            <person name="Dong X."/>
            <person name="Hubert C."/>
        </authorList>
    </citation>
    <scope>NUCLEOTIDE SEQUENCE [LARGE SCALE GENOMIC DNA]</scope>
    <source>
        <strain evidence="5">E29_bin52</strain>
    </source>
</reference>
<feature type="signal peptide" evidence="4">
    <location>
        <begin position="1"/>
        <end position="30"/>
    </location>
</feature>
<dbReference type="Proteomes" id="UP000319130">
    <property type="component" value="Unassembled WGS sequence"/>
</dbReference>
<dbReference type="GO" id="GO:1901982">
    <property type="term" value="F:maltose binding"/>
    <property type="evidence" value="ECO:0007669"/>
    <property type="project" value="TreeGrafter"/>
</dbReference>
<keyword evidence="3 4" id="KW-0732">Signal</keyword>
<sequence>MLCRKFSAVALVVVFAIGLMIALQSPMAQAQKKITITYADWQLGQVIWGRILRESFAKFERLNPNIKVQDQPIALAQLGAKLSVAAMGGKGPDVFATTADLPRQFIDNGWVRDLTPFVQKEGGEEFLEDFYPVSLKLVTVDEKTWGIPKNIVAMMLVYNSQMFKDAGLDPGTPPANWEKFLEVSKALTNPPTQWGTVIVMAKAGFDLRFPGILRGHGGSFLTKDWKRSALDTPQAKEAFNYVVDLVRKHKVMPPGPDAVGANEARRLLAPKKVAMIIGTMWTIPEVSGMNPDLHGWEVLEMTPVPIKKGLDLKTHTVLYQKSLFMGPNTEYPEEAWKLIKFITDAEQMQEWFVWQSMLSCRKSVNETFPPILQSKYAGLVAKEIPRGDFLPLIPQTPEILDTFRSALTSAVTGMEAADAALARAHAEINEILAR</sequence>
<organism evidence="5 6">
    <name type="scientific">Aerophobetes bacterium</name>
    <dbReference type="NCBI Taxonomy" id="2030807"/>
    <lineage>
        <taxon>Bacteria</taxon>
        <taxon>Candidatus Aerophobota</taxon>
    </lineage>
</organism>
<dbReference type="Pfam" id="PF01547">
    <property type="entry name" value="SBP_bac_1"/>
    <property type="match status" value="1"/>
</dbReference>
<dbReference type="GO" id="GO:0055052">
    <property type="term" value="C:ATP-binding cassette (ABC) transporter complex, substrate-binding subunit-containing"/>
    <property type="evidence" value="ECO:0007669"/>
    <property type="project" value="TreeGrafter"/>
</dbReference>
<dbReference type="PANTHER" id="PTHR30061">
    <property type="entry name" value="MALTOSE-BINDING PERIPLASMIC PROTEIN"/>
    <property type="match status" value="1"/>
</dbReference>
<evidence type="ECO:0000256" key="1">
    <source>
        <dbReference type="ARBA" id="ARBA00008520"/>
    </source>
</evidence>
<evidence type="ECO:0000313" key="6">
    <source>
        <dbReference type="Proteomes" id="UP000319130"/>
    </source>
</evidence>
<dbReference type="AlphaFoldDB" id="A0A523WA82"/>
<dbReference type="SUPFAM" id="SSF53850">
    <property type="entry name" value="Periplasmic binding protein-like II"/>
    <property type="match status" value="1"/>
</dbReference>
<evidence type="ECO:0000313" key="5">
    <source>
        <dbReference type="EMBL" id="TET63924.1"/>
    </source>
</evidence>